<dbReference type="SUPFAM" id="SSF54197">
    <property type="entry name" value="HIT-like"/>
    <property type="match status" value="1"/>
</dbReference>
<dbReference type="PRINTS" id="PR00332">
    <property type="entry name" value="HISTRIAD"/>
</dbReference>
<dbReference type="InterPro" id="IPR036265">
    <property type="entry name" value="HIT-like_sf"/>
</dbReference>
<evidence type="ECO:0000313" key="6">
    <source>
        <dbReference type="Proteomes" id="UP000824205"/>
    </source>
</evidence>
<protein>
    <submittedName>
        <fullName evidence="5">Histidine triad nucleotide-binding protein</fullName>
    </submittedName>
</protein>
<reference evidence="5" key="1">
    <citation type="journal article" date="2021" name="PeerJ">
        <title>Extensive microbial diversity within the chicken gut microbiome revealed by metagenomics and culture.</title>
        <authorList>
            <person name="Gilroy R."/>
            <person name="Ravi A."/>
            <person name="Getino M."/>
            <person name="Pursley I."/>
            <person name="Horton D.L."/>
            <person name="Alikhan N.F."/>
            <person name="Baker D."/>
            <person name="Gharbi K."/>
            <person name="Hall N."/>
            <person name="Watson M."/>
            <person name="Adriaenssens E.M."/>
            <person name="Foster-Nyarko E."/>
            <person name="Jarju S."/>
            <person name="Secka A."/>
            <person name="Antonio M."/>
            <person name="Oren A."/>
            <person name="Chaudhuri R.R."/>
            <person name="La Ragione R."/>
            <person name="Hildebrand F."/>
            <person name="Pallen M.J."/>
        </authorList>
    </citation>
    <scope>NUCLEOTIDE SEQUENCE</scope>
    <source>
        <strain evidence="5">421</strain>
    </source>
</reference>
<feature type="active site" description="Tele-AMP-histidine intermediate" evidence="1">
    <location>
        <position position="98"/>
    </location>
</feature>
<dbReference type="EMBL" id="DXGE01000021">
    <property type="protein sequence ID" value="HIW85821.1"/>
    <property type="molecule type" value="Genomic_DNA"/>
</dbReference>
<organism evidence="5 6">
    <name type="scientific">Candidatus Eubacterium faecipullorum</name>
    <dbReference type="NCBI Taxonomy" id="2838571"/>
    <lineage>
        <taxon>Bacteria</taxon>
        <taxon>Bacillati</taxon>
        <taxon>Bacillota</taxon>
        <taxon>Clostridia</taxon>
        <taxon>Eubacteriales</taxon>
        <taxon>Eubacteriaceae</taxon>
        <taxon>Eubacterium</taxon>
    </lineage>
</organism>
<dbReference type="GO" id="GO:0003824">
    <property type="term" value="F:catalytic activity"/>
    <property type="evidence" value="ECO:0007669"/>
    <property type="project" value="InterPro"/>
</dbReference>
<dbReference type="Pfam" id="PF11969">
    <property type="entry name" value="DcpS_C"/>
    <property type="match status" value="1"/>
</dbReference>
<evidence type="ECO:0000256" key="1">
    <source>
        <dbReference type="PIRSR" id="PIRSR601310-1"/>
    </source>
</evidence>
<dbReference type="AlphaFoldDB" id="A0A9D1RCN1"/>
<evidence type="ECO:0000313" key="5">
    <source>
        <dbReference type="EMBL" id="HIW85821.1"/>
    </source>
</evidence>
<dbReference type="InterPro" id="IPR019808">
    <property type="entry name" value="Histidine_triad_CS"/>
</dbReference>
<evidence type="ECO:0000259" key="4">
    <source>
        <dbReference type="PROSITE" id="PS51084"/>
    </source>
</evidence>
<comment type="caution">
    <text evidence="5">The sequence shown here is derived from an EMBL/GenBank/DDBJ whole genome shotgun (WGS) entry which is preliminary data.</text>
</comment>
<dbReference type="Proteomes" id="UP000824205">
    <property type="component" value="Unassembled WGS sequence"/>
</dbReference>
<dbReference type="InterPro" id="IPR001310">
    <property type="entry name" value="Histidine_triad_HIT"/>
</dbReference>
<evidence type="ECO:0000256" key="2">
    <source>
        <dbReference type="PIRSR" id="PIRSR601310-3"/>
    </source>
</evidence>
<dbReference type="PROSITE" id="PS00892">
    <property type="entry name" value="HIT_1"/>
    <property type="match status" value="1"/>
</dbReference>
<dbReference type="PANTHER" id="PTHR23089">
    <property type="entry name" value="HISTIDINE TRIAD HIT PROTEIN"/>
    <property type="match status" value="1"/>
</dbReference>
<sequence length="112" mass="12478">MNMCLFCEIINGNIPGEKVYEDDMICAFKDVNPVAPVHILVVPKLHIESVNEISGENSKYVAHIFEKIPEIAKSQGIESYRIINNCGKDAGQSVMHLHFHLIGGMELGEKIL</sequence>
<dbReference type="CDD" id="cd01276">
    <property type="entry name" value="PKCI_related"/>
    <property type="match status" value="1"/>
</dbReference>
<feature type="domain" description="HIT" evidence="4">
    <location>
        <begin position="5"/>
        <end position="112"/>
    </location>
</feature>
<evidence type="ECO:0000256" key="3">
    <source>
        <dbReference type="PROSITE-ProRule" id="PRU00464"/>
    </source>
</evidence>
<gene>
    <name evidence="5" type="ORF">IAA48_04925</name>
</gene>
<feature type="short sequence motif" description="Histidine triad motif" evidence="2 3">
    <location>
        <begin position="96"/>
        <end position="100"/>
    </location>
</feature>
<proteinExistence type="predicted"/>
<dbReference type="InterPro" id="IPR011146">
    <property type="entry name" value="HIT-like"/>
</dbReference>
<accession>A0A9D1RCN1</accession>
<dbReference type="Gene3D" id="3.30.428.10">
    <property type="entry name" value="HIT-like"/>
    <property type="match status" value="1"/>
</dbReference>
<dbReference type="PROSITE" id="PS51084">
    <property type="entry name" value="HIT_2"/>
    <property type="match status" value="1"/>
</dbReference>
<reference evidence="5" key="2">
    <citation type="submission" date="2021-04" db="EMBL/GenBank/DDBJ databases">
        <authorList>
            <person name="Gilroy R."/>
        </authorList>
    </citation>
    <scope>NUCLEOTIDE SEQUENCE</scope>
    <source>
        <strain evidence="5">421</strain>
    </source>
</reference>
<name>A0A9D1RCN1_9FIRM</name>